<feature type="domain" description="FAD-dependent oxidoreductase 2 FAD-binding" evidence="12">
    <location>
        <begin position="4"/>
        <end position="370"/>
    </location>
</feature>
<dbReference type="Gene3D" id="3.50.50.60">
    <property type="entry name" value="FAD/NAD(P)-binding domain"/>
    <property type="match status" value="1"/>
</dbReference>
<dbReference type="Gene3D" id="1.20.58.100">
    <property type="entry name" value="Fumarate reductase/succinate dehydrogenase flavoprotein-like, C-terminal domain"/>
    <property type="match status" value="1"/>
</dbReference>
<accession>Q7M8K1</accession>
<evidence type="ECO:0000256" key="3">
    <source>
        <dbReference type="ARBA" id="ARBA00008562"/>
    </source>
</evidence>
<dbReference type="NCBIfam" id="TIGR00551">
    <property type="entry name" value="nadB"/>
    <property type="match status" value="1"/>
</dbReference>
<name>Q7M8K1_WOLSU</name>
<dbReference type="EC" id="1.4.3.16" evidence="4 10"/>
<evidence type="ECO:0000256" key="9">
    <source>
        <dbReference type="ARBA" id="ARBA00048305"/>
    </source>
</evidence>
<comment type="subcellular location">
    <subcellularLocation>
        <location evidence="11">Cytoplasm</location>
    </subcellularLocation>
</comment>
<dbReference type="InterPro" id="IPR005288">
    <property type="entry name" value="NadB"/>
</dbReference>
<dbReference type="SUPFAM" id="SSF56425">
    <property type="entry name" value="Succinate dehydrogenase/fumarate reductase flavoprotein, catalytic domain"/>
    <property type="match status" value="1"/>
</dbReference>
<evidence type="ECO:0000256" key="11">
    <source>
        <dbReference type="RuleBase" id="RU362049"/>
    </source>
</evidence>
<comment type="catalytic activity">
    <reaction evidence="9">
        <text>L-aspartate + O2 = iminosuccinate + H2O2</text>
        <dbReference type="Rhea" id="RHEA:25876"/>
        <dbReference type="ChEBI" id="CHEBI:15379"/>
        <dbReference type="ChEBI" id="CHEBI:16240"/>
        <dbReference type="ChEBI" id="CHEBI:29991"/>
        <dbReference type="ChEBI" id="CHEBI:77875"/>
        <dbReference type="EC" id="1.4.3.16"/>
    </reaction>
    <physiologicalReaction direction="left-to-right" evidence="9">
        <dbReference type="Rhea" id="RHEA:25877"/>
    </physiologicalReaction>
</comment>
<evidence type="ECO:0000313" key="14">
    <source>
        <dbReference type="Proteomes" id="UP000000422"/>
    </source>
</evidence>
<protein>
    <recommendedName>
        <fullName evidence="4 10">L-aspartate oxidase</fullName>
        <ecNumber evidence="4 10">1.4.3.16</ecNumber>
    </recommendedName>
</protein>
<sequence>MVYDVIIIGAGIAGLYASLQLPKDKKVLILCKDQPWECNTFYAQGGIALAKDQEDVPLHVSDTLGAGVGLCDVKAVETLSQKSLGVLADLLRRGVPFDRDLEGNLLYTQEGAHSISRIVHAGGDGTGRVVHSHLMGSIHHTLWKNATVTNLLLDDTRCHGVSVTTKRGNYNLYANEVIIATGGVGALFEYHTNAHTISSDLHGMIIEHGLKLRDMEMLQFHPTVFVKSSHARKILLSEALRGEGAKVVDESGRRFLVDYDARGELAPRDVISRAIFDYKKRTQSEVYLDLASFKENFFRERFPNIYRNLTSYGFRIPEDKIPISPAFHYCMGGIETDEFARVLGMENLYAVGECARTGVHGANRLASNSLLEGLVFSQMAAEHIMGKETHFKPREFRLTEENLEREYDNELKGVLRSLMWNKVGIARERSGLNEALGGVEVMLRTGVGRMLRLRLLTAQEIIKGALARQESLGAHYMIG</sequence>
<dbReference type="InterPro" id="IPR037099">
    <property type="entry name" value="Fum_R/Succ_DH_flav-like_C_sf"/>
</dbReference>
<evidence type="ECO:0000256" key="6">
    <source>
        <dbReference type="ARBA" id="ARBA00022642"/>
    </source>
</evidence>
<keyword evidence="6 11" id="KW-0662">Pyridine nucleotide biosynthesis</keyword>
<dbReference type="PANTHER" id="PTHR42716:SF2">
    <property type="entry name" value="L-ASPARTATE OXIDASE, CHLOROPLASTIC"/>
    <property type="match status" value="1"/>
</dbReference>
<keyword evidence="8 11" id="KW-0560">Oxidoreductase</keyword>
<evidence type="ECO:0000256" key="2">
    <source>
        <dbReference type="ARBA" id="ARBA00004950"/>
    </source>
</evidence>
<reference evidence="13 14" key="1">
    <citation type="journal article" date="2003" name="Proc. Natl. Acad. Sci. U.S.A.">
        <title>Complete genome sequence and analysis of Wolinella succinogenes.</title>
        <authorList>
            <person name="Baar C."/>
            <person name="Eppinger M."/>
            <person name="Raddatz G."/>
            <person name="Simon JM."/>
            <person name="Lanz C."/>
            <person name="Klimmek O."/>
            <person name="Nandakumar R."/>
            <person name="Gross R."/>
            <person name="Rosinus A."/>
            <person name="Keller H."/>
            <person name="Jagtap P."/>
            <person name="Linke B."/>
            <person name="Meyer F."/>
            <person name="Lederer H."/>
            <person name="Schuster S.C."/>
        </authorList>
    </citation>
    <scope>NUCLEOTIDE SEQUENCE [LARGE SCALE GENOMIC DNA]</scope>
    <source>
        <strain evidence="14">ATCC 29543 / DSM 1740 / CCUG 13145 / JCM 31913 / LMG 7466 / NCTC 11488 / FDC 602W</strain>
    </source>
</reference>
<dbReference type="RefSeq" id="WP_011139424.1">
    <property type="nucleotide sequence ID" value="NC_005090.1"/>
</dbReference>
<proteinExistence type="inferred from homology"/>
<evidence type="ECO:0000256" key="10">
    <source>
        <dbReference type="NCBIfam" id="TIGR00551"/>
    </source>
</evidence>
<evidence type="ECO:0000256" key="5">
    <source>
        <dbReference type="ARBA" id="ARBA00022630"/>
    </source>
</evidence>
<gene>
    <name evidence="13" type="ordered locus">WS1604</name>
</gene>
<evidence type="ECO:0000256" key="1">
    <source>
        <dbReference type="ARBA" id="ARBA00001974"/>
    </source>
</evidence>
<evidence type="ECO:0000259" key="12">
    <source>
        <dbReference type="Pfam" id="PF00890"/>
    </source>
</evidence>
<dbReference type="FunFam" id="3.90.700.10:FF:000002">
    <property type="entry name" value="L-aspartate oxidase"/>
    <property type="match status" value="1"/>
</dbReference>
<dbReference type="SUPFAM" id="SSF51905">
    <property type="entry name" value="FAD/NAD(P)-binding domain"/>
    <property type="match status" value="1"/>
</dbReference>
<dbReference type="GO" id="GO:0008734">
    <property type="term" value="F:L-aspartate oxidase activity"/>
    <property type="evidence" value="ECO:0007669"/>
    <property type="project" value="UniProtKB-UniRule"/>
</dbReference>
<evidence type="ECO:0000256" key="4">
    <source>
        <dbReference type="ARBA" id="ARBA00012173"/>
    </source>
</evidence>
<dbReference type="Gene3D" id="3.90.700.10">
    <property type="entry name" value="Succinate dehydrogenase/fumarate reductase flavoprotein, catalytic domain"/>
    <property type="match status" value="1"/>
</dbReference>
<dbReference type="InterPro" id="IPR036188">
    <property type="entry name" value="FAD/NAD-bd_sf"/>
</dbReference>
<evidence type="ECO:0000256" key="8">
    <source>
        <dbReference type="ARBA" id="ARBA00023002"/>
    </source>
</evidence>
<evidence type="ECO:0000313" key="13">
    <source>
        <dbReference type="EMBL" id="CAE10640.1"/>
    </source>
</evidence>
<dbReference type="AlphaFoldDB" id="Q7M8K1"/>
<keyword evidence="7 11" id="KW-0274">FAD</keyword>
<comment type="similarity">
    <text evidence="3 11">Belongs to the FAD-dependent oxidoreductase 2 family. NadB subfamily.</text>
</comment>
<dbReference type="InterPro" id="IPR027477">
    <property type="entry name" value="Succ_DH/fumarate_Rdtase_cat_sf"/>
</dbReference>
<dbReference type="UniPathway" id="UPA00253">
    <property type="reaction ID" value="UER00326"/>
</dbReference>
<dbReference type="HOGENOM" id="CLU_014312_3_1_7"/>
<dbReference type="Pfam" id="PF00890">
    <property type="entry name" value="FAD_binding_2"/>
    <property type="match status" value="1"/>
</dbReference>
<dbReference type="EMBL" id="BX571661">
    <property type="protein sequence ID" value="CAE10640.1"/>
    <property type="molecule type" value="Genomic_DNA"/>
</dbReference>
<dbReference type="GO" id="GO:0034628">
    <property type="term" value="P:'de novo' NAD+ biosynthetic process from L-aspartate"/>
    <property type="evidence" value="ECO:0007669"/>
    <property type="project" value="TreeGrafter"/>
</dbReference>
<dbReference type="Proteomes" id="UP000000422">
    <property type="component" value="Chromosome"/>
</dbReference>
<keyword evidence="14" id="KW-1185">Reference proteome</keyword>
<dbReference type="SUPFAM" id="SSF46977">
    <property type="entry name" value="Succinate dehydrogenase/fumarate reductase flavoprotein C-terminal domain"/>
    <property type="match status" value="1"/>
</dbReference>
<dbReference type="GO" id="GO:0005737">
    <property type="term" value="C:cytoplasm"/>
    <property type="evidence" value="ECO:0007669"/>
    <property type="project" value="UniProtKB-SubCell"/>
</dbReference>
<dbReference type="KEGG" id="wsu:WS1604"/>
<dbReference type="eggNOG" id="COG0029">
    <property type="taxonomic scope" value="Bacteria"/>
</dbReference>
<dbReference type="PANTHER" id="PTHR42716">
    <property type="entry name" value="L-ASPARTATE OXIDASE"/>
    <property type="match status" value="1"/>
</dbReference>
<evidence type="ECO:0000256" key="7">
    <source>
        <dbReference type="ARBA" id="ARBA00022827"/>
    </source>
</evidence>
<dbReference type="STRING" id="273121.WS1604"/>
<comment type="function">
    <text evidence="11">Catalyzes the oxidation of L-aspartate to iminoaspartate.</text>
</comment>
<keyword evidence="5 11" id="KW-0285">Flavoprotein</keyword>
<organism evidence="14">
    <name type="scientific">Wolinella succinogenes (strain ATCC 29543 / DSM 1740 / CCUG 13145 / JCM 31913 / LMG 7466 / NCTC 11488 / FDC 602W)</name>
    <name type="common">Vibrio succinogenes</name>
    <dbReference type="NCBI Taxonomy" id="273121"/>
    <lineage>
        <taxon>Bacteria</taxon>
        <taxon>Pseudomonadati</taxon>
        <taxon>Campylobacterota</taxon>
        <taxon>Epsilonproteobacteria</taxon>
        <taxon>Campylobacterales</taxon>
        <taxon>Helicobacteraceae</taxon>
        <taxon>Wolinella</taxon>
    </lineage>
</organism>
<comment type="pathway">
    <text evidence="2 11">Cofactor biosynthesis; NAD(+) biosynthesis; iminoaspartate from L-aspartate (oxidase route): step 1/1.</text>
</comment>
<dbReference type="InterPro" id="IPR003953">
    <property type="entry name" value="FAD-dep_OxRdtase_2_FAD-bd"/>
</dbReference>
<comment type="cofactor">
    <cofactor evidence="1 11">
        <name>FAD</name>
        <dbReference type="ChEBI" id="CHEBI:57692"/>
    </cofactor>
</comment>